<proteinExistence type="predicted"/>
<dbReference type="Proteomes" id="UP001308005">
    <property type="component" value="Unassembled WGS sequence"/>
</dbReference>
<dbReference type="EMBL" id="JAYMYJ010000030">
    <property type="protein sequence ID" value="MEB4590127.1"/>
    <property type="molecule type" value="Genomic_DNA"/>
</dbReference>
<organism evidence="1 2">
    <name type="scientific">Candidatus Thiothrix phosphatis</name>
    <dbReference type="NCBI Taxonomy" id="3112415"/>
    <lineage>
        <taxon>Bacteria</taxon>
        <taxon>Pseudomonadati</taxon>
        <taxon>Pseudomonadota</taxon>
        <taxon>Gammaproteobacteria</taxon>
        <taxon>Thiotrichales</taxon>
        <taxon>Thiotrichaceae</taxon>
        <taxon>Thiothrix</taxon>
    </lineage>
</organism>
<dbReference type="RefSeq" id="WP_324693366.1">
    <property type="nucleotide sequence ID" value="NZ_JAYMYJ010000030.1"/>
</dbReference>
<sequence length="74" mass="8840">MKDAMADLMSAKAPPPWEIKRRKAAAEAARQYEYWSERYMMASTNKLTPAQLDEAREQFHHWNKRYIELREQAP</sequence>
<protein>
    <submittedName>
        <fullName evidence="1">Uncharacterized protein</fullName>
    </submittedName>
</protein>
<accession>A0ABU6CTH0</accession>
<keyword evidence="2" id="KW-1185">Reference proteome</keyword>
<gene>
    <name evidence="1" type="ORF">VSS37_03960</name>
</gene>
<evidence type="ECO:0000313" key="1">
    <source>
        <dbReference type="EMBL" id="MEB4590127.1"/>
    </source>
</evidence>
<comment type="caution">
    <text evidence="1">The sequence shown here is derived from an EMBL/GenBank/DDBJ whole genome shotgun (WGS) entry which is preliminary data.</text>
</comment>
<reference evidence="2" key="1">
    <citation type="submission" date="2023-07" db="EMBL/GenBank/DDBJ databases">
        <title>The carbon used by Thiothrix.</title>
        <authorList>
            <person name="Chen L."/>
        </authorList>
    </citation>
    <scope>NUCLEOTIDE SEQUENCE [LARGE SCALE GENOMIC DNA]</scope>
</reference>
<evidence type="ECO:0000313" key="2">
    <source>
        <dbReference type="Proteomes" id="UP001308005"/>
    </source>
</evidence>
<name>A0ABU6CTH0_9GAMM</name>